<dbReference type="AlphaFoldDB" id="A0A3B0S9H5"/>
<feature type="transmembrane region" description="Helical" evidence="7">
    <location>
        <begin position="60"/>
        <end position="81"/>
    </location>
</feature>
<dbReference type="InterPro" id="IPR005614">
    <property type="entry name" value="NrfD-like"/>
</dbReference>
<keyword evidence="3" id="KW-1003">Cell membrane</keyword>
<evidence type="ECO:0000313" key="8">
    <source>
        <dbReference type="EMBL" id="VAV97148.1"/>
    </source>
</evidence>
<dbReference type="InterPro" id="IPR052049">
    <property type="entry name" value="Electron_transfer_protein"/>
</dbReference>
<gene>
    <name evidence="8" type="ORF">MNBD_ACTINO02-2969</name>
</gene>
<dbReference type="Pfam" id="PF03916">
    <property type="entry name" value="NrfD"/>
    <property type="match status" value="1"/>
</dbReference>
<dbReference type="GO" id="GO:0005886">
    <property type="term" value="C:plasma membrane"/>
    <property type="evidence" value="ECO:0007669"/>
    <property type="project" value="UniProtKB-SubCell"/>
</dbReference>
<dbReference type="PANTHER" id="PTHR34856:SF2">
    <property type="entry name" value="PROTEIN NRFD"/>
    <property type="match status" value="1"/>
</dbReference>
<evidence type="ECO:0000256" key="3">
    <source>
        <dbReference type="ARBA" id="ARBA00022475"/>
    </source>
</evidence>
<keyword evidence="5 7" id="KW-1133">Transmembrane helix</keyword>
<feature type="transmembrane region" description="Helical" evidence="7">
    <location>
        <begin position="21"/>
        <end position="40"/>
    </location>
</feature>
<keyword evidence="6 7" id="KW-0472">Membrane</keyword>
<evidence type="ECO:0000256" key="2">
    <source>
        <dbReference type="ARBA" id="ARBA00008929"/>
    </source>
</evidence>
<feature type="transmembrane region" description="Helical" evidence="7">
    <location>
        <begin position="268"/>
        <end position="293"/>
    </location>
</feature>
<dbReference type="PANTHER" id="PTHR34856">
    <property type="entry name" value="PROTEIN NRFD"/>
    <property type="match status" value="1"/>
</dbReference>
<evidence type="ECO:0000256" key="4">
    <source>
        <dbReference type="ARBA" id="ARBA00022692"/>
    </source>
</evidence>
<organism evidence="8">
    <name type="scientific">hydrothermal vent metagenome</name>
    <dbReference type="NCBI Taxonomy" id="652676"/>
    <lineage>
        <taxon>unclassified sequences</taxon>
        <taxon>metagenomes</taxon>
        <taxon>ecological metagenomes</taxon>
    </lineage>
</organism>
<evidence type="ECO:0008006" key="9">
    <source>
        <dbReference type="Google" id="ProtNLM"/>
    </source>
</evidence>
<feature type="transmembrane region" description="Helical" evidence="7">
    <location>
        <begin position="313"/>
        <end position="333"/>
    </location>
</feature>
<accession>A0A3B0S9H5</accession>
<dbReference type="Gene3D" id="1.20.1630.10">
    <property type="entry name" value="Formate dehydrogenase/DMSO reductase domain"/>
    <property type="match status" value="1"/>
</dbReference>
<feature type="transmembrane region" description="Helical" evidence="7">
    <location>
        <begin position="198"/>
        <end position="222"/>
    </location>
</feature>
<evidence type="ECO:0000256" key="6">
    <source>
        <dbReference type="ARBA" id="ARBA00023136"/>
    </source>
</evidence>
<proteinExistence type="inferred from homology"/>
<evidence type="ECO:0000256" key="1">
    <source>
        <dbReference type="ARBA" id="ARBA00004651"/>
    </source>
</evidence>
<comment type="subcellular location">
    <subcellularLocation>
        <location evidence="1">Cell membrane</location>
        <topology evidence="1">Multi-pass membrane protein</topology>
    </subcellularLocation>
</comment>
<keyword evidence="4 7" id="KW-0812">Transmembrane</keyword>
<dbReference type="EMBL" id="UOEK01000112">
    <property type="protein sequence ID" value="VAV97148.1"/>
    <property type="molecule type" value="Genomic_DNA"/>
</dbReference>
<reference evidence="8" key="1">
    <citation type="submission" date="2018-06" db="EMBL/GenBank/DDBJ databases">
        <authorList>
            <person name="Zhirakovskaya E."/>
        </authorList>
    </citation>
    <scope>NUCLEOTIDE SEQUENCE</scope>
</reference>
<feature type="transmembrane region" description="Helical" evidence="7">
    <location>
        <begin position="340"/>
        <end position="368"/>
    </location>
</feature>
<feature type="transmembrane region" description="Helical" evidence="7">
    <location>
        <begin position="234"/>
        <end position="256"/>
    </location>
</feature>
<name>A0A3B0S9H5_9ZZZZ</name>
<feature type="transmembrane region" description="Helical" evidence="7">
    <location>
        <begin position="394"/>
        <end position="415"/>
    </location>
</feature>
<feature type="transmembrane region" description="Helical" evidence="7">
    <location>
        <begin position="93"/>
        <end position="110"/>
    </location>
</feature>
<evidence type="ECO:0000256" key="5">
    <source>
        <dbReference type="ARBA" id="ARBA00022989"/>
    </source>
</evidence>
<evidence type="ECO:0000256" key="7">
    <source>
        <dbReference type="SAM" id="Phobius"/>
    </source>
</evidence>
<comment type="similarity">
    <text evidence="2">Belongs to the NrfD family.</text>
</comment>
<protein>
    <recommendedName>
        <fullName evidence="9">Molybdopterin oxidoreductase</fullName>
    </recommendedName>
</protein>
<feature type="transmembrane region" description="Helical" evidence="7">
    <location>
        <begin position="130"/>
        <end position="152"/>
    </location>
</feature>
<sequence>MNVVIHPDTPKIGHATRTTGVYLLGLLALGGVISIIIRLLAGMGVTNLTSNVAWGMWVVFYIYCIGLSAGSFLMSTVVYVFGMERFEKMGRMALISALLALAGGLTFVWIDLGHPFRFWKVFFNWQVSSVLAWEAALYIGYVAIILAELFLLMRRDLAGLRDESTGWRRRLYKMLAAGHRIEGDGTEQADRSRHTIKVLGIVGIPVAVGVHGGTGALFAVVAAKPEWFSGLFPIIFLVSALLSGAGLMLFLYAWFGRRDGQYSGIVDGLRVFVIAFIAVDVLLFLSDLLVSLYAGIPDQVAVWHEIAFGEYWYVFWFGQILLAWVIPLLLSVLSVTKKSALWLGVAGVSIVVGILAVRLNLVIPAYLFPQLPGLNVALPDARSAYSYFPSLLEWISSIGIAALLTLVFIAAWNLLPIYNREPDHDPLKGESV</sequence>